<dbReference type="AlphaFoldDB" id="A0AAD5RRY6"/>
<evidence type="ECO:0000256" key="1">
    <source>
        <dbReference type="ARBA" id="ARBA00005495"/>
    </source>
</evidence>
<dbReference type="PROSITE" id="PS51891">
    <property type="entry name" value="CENP_V_GFA"/>
    <property type="match status" value="1"/>
</dbReference>
<dbReference type="EMBL" id="JAKWBI020000100">
    <property type="protein sequence ID" value="KAJ2902843.1"/>
    <property type="molecule type" value="Genomic_DNA"/>
</dbReference>
<sequence>MATQQSKMYGAGCHCGYITFKITLTPPLEQQQPNDCGCSICRRNGYLLVYPLKTDVQFHGESRQRCAEYRFNAKNRAHLFCPKCGSALGIDFEKIAPKYGINVRSLNGVDMGSLNIRKDDGVQTMEPEGVDLSGTTYTEE</sequence>
<dbReference type="InterPro" id="IPR006913">
    <property type="entry name" value="CENP-V/GFA"/>
</dbReference>
<protein>
    <recommendedName>
        <fullName evidence="4">CENP-V/GFA domain-containing protein</fullName>
    </recommendedName>
</protein>
<name>A0AAD5RRY6_9PEZI</name>
<gene>
    <name evidence="5" type="ORF">MKZ38_000037</name>
</gene>
<keyword evidence="6" id="KW-1185">Reference proteome</keyword>
<dbReference type="Proteomes" id="UP001201980">
    <property type="component" value="Unassembled WGS sequence"/>
</dbReference>
<dbReference type="Pfam" id="PF04828">
    <property type="entry name" value="GFA"/>
    <property type="match status" value="1"/>
</dbReference>
<evidence type="ECO:0000313" key="5">
    <source>
        <dbReference type="EMBL" id="KAJ2902843.1"/>
    </source>
</evidence>
<proteinExistence type="inferred from homology"/>
<organism evidence="5 6">
    <name type="scientific">Zalerion maritima</name>
    <dbReference type="NCBI Taxonomy" id="339359"/>
    <lineage>
        <taxon>Eukaryota</taxon>
        <taxon>Fungi</taxon>
        <taxon>Dikarya</taxon>
        <taxon>Ascomycota</taxon>
        <taxon>Pezizomycotina</taxon>
        <taxon>Sordariomycetes</taxon>
        <taxon>Lulworthiomycetidae</taxon>
        <taxon>Lulworthiales</taxon>
        <taxon>Lulworthiaceae</taxon>
        <taxon>Zalerion</taxon>
    </lineage>
</organism>
<accession>A0AAD5RRY6</accession>
<keyword evidence="2" id="KW-0479">Metal-binding</keyword>
<dbReference type="GO" id="GO:0016846">
    <property type="term" value="F:carbon-sulfur lyase activity"/>
    <property type="evidence" value="ECO:0007669"/>
    <property type="project" value="InterPro"/>
</dbReference>
<reference evidence="5" key="1">
    <citation type="submission" date="2022-07" db="EMBL/GenBank/DDBJ databases">
        <title>Draft genome sequence of Zalerion maritima ATCC 34329, a (micro)plastics degrading marine fungus.</title>
        <authorList>
            <person name="Paco A."/>
            <person name="Goncalves M.F.M."/>
            <person name="Rocha-Santos T.A.P."/>
            <person name="Alves A."/>
        </authorList>
    </citation>
    <scope>NUCLEOTIDE SEQUENCE</scope>
    <source>
        <strain evidence="5">ATCC 34329</strain>
    </source>
</reference>
<evidence type="ECO:0000259" key="4">
    <source>
        <dbReference type="PROSITE" id="PS51891"/>
    </source>
</evidence>
<comment type="caution">
    <text evidence="5">The sequence shown here is derived from an EMBL/GenBank/DDBJ whole genome shotgun (WGS) entry which is preliminary data.</text>
</comment>
<dbReference type="InterPro" id="IPR052355">
    <property type="entry name" value="CENP-V-like"/>
</dbReference>
<keyword evidence="3" id="KW-0862">Zinc</keyword>
<comment type="similarity">
    <text evidence="1">Belongs to the Gfa family.</text>
</comment>
<dbReference type="GO" id="GO:0046872">
    <property type="term" value="F:metal ion binding"/>
    <property type="evidence" value="ECO:0007669"/>
    <property type="project" value="UniProtKB-KW"/>
</dbReference>
<dbReference type="PANTHER" id="PTHR28620">
    <property type="entry name" value="CENTROMERE PROTEIN V"/>
    <property type="match status" value="1"/>
</dbReference>
<evidence type="ECO:0000256" key="2">
    <source>
        <dbReference type="ARBA" id="ARBA00022723"/>
    </source>
</evidence>
<dbReference type="SUPFAM" id="SSF51316">
    <property type="entry name" value="Mss4-like"/>
    <property type="match status" value="1"/>
</dbReference>
<dbReference type="Gene3D" id="2.170.150.70">
    <property type="match status" value="1"/>
</dbReference>
<evidence type="ECO:0000256" key="3">
    <source>
        <dbReference type="ARBA" id="ARBA00022833"/>
    </source>
</evidence>
<feature type="domain" description="CENP-V/GFA" evidence="4">
    <location>
        <begin position="8"/>
        <end position="126"/>
    </location>
</feature>
<dbReference type="InterPro" id="IPR011057">
    <property type="entry name" value="Mss4-like_sf"/>
</dbReference>
<evidence type="ECO:0000313" key="6">
    <source>
        <dbReference type="Proteomes" id="UP001201980"/>
    </source>
</evidence>
<dbReference type="PANTHER" id="PTHR28620:SF1">
    <property type="entry name" value="CENP-V_GFA DOMAIN-CONTAINING PROTEIN"/>
    <property type="match status" value="1"/>
</dbReference>